<evidence type="ECO:0000313" key="3">
    <source>
        <dbReference type="Proteomes" id="UP001204621"/>
    </source>
</evidence>
<reference evidence="2 3" key="1">
    <citation type="submission" date="2022-08" db="EMBL/GenBank/DDBJ databases">
        <title>Reclassification of Massilia species as members of the genera Telluria, Duganella, Pseudoduganella, Mokoshia gen. nov. and Zemynaea gen. nov. using orthogonal and non-orthogonal genome-based approaches.</title>
        <authorList>
            <person name="Bowman J.P."/>
        </authorList>
    </citation>
    <scope>NUCLEOTIDE SEQUENCE [LARGE SCALE GENOMIC DNA]</scope>
    <source>
        <strain evidence="2 3">JCM 31606</strain>
    </source>
</reference>
<gene>
    <name evidence="2" type="ORF">NX778_18235</name>
</gene>
<name>A0ABT2D1A5_9BURK</name>
<dbReference type="RefSeq" id="WP_258813209.1">
    <property type="nucleotide sequence ID" value="NZ_JANUGU010000007.1"/>
</dbReference>
<proteinExistence type="predicted"/>
<organism evidence="2 3">
    <name type="scientific">Massilia terrae</name>
    <dbReference type="NCBI Taxonomy" id="1811224"/>
    <lineage>
        <taxon>Bacteria</taxon>
        <taxon>Pseudomonadati</taxon>
        <taxon>Pseudomonadota</taxon>
        <taxon>Betaproteobacteria</taxon>
        <taxon>Burkholderiales</taxon>
        <taxon>Oxalobacteraceae</taxon>
        <taxon>Telluria group</taxon>
        <taxon>Massilia</taxon>
    </lineage>
</organism>
<feature type="region of interest" description="Disordered" evidence="1">
    <location>
        <begin position="1"/>
        <end position="20"/>
    </location>
</feature>
<dbReference type="EMBL" id="JANUGU010000007">
    <property type="protein sequence ID" value="MCS0660015.1"/>
    <property type="molecule type" value="Genomic_DNA"/>
</dbReference>
<keyword evidence="3" id="KW-1185">Reference proteome</keyword>
<protein>
    <submittedName>
        <fullName evidence="2">Uncharacterized protein</fullName>
    </submittedName>
</protein>
<accession>A0ABT2D1A5</accession>
<evidence type="ECO:0000256" key="1">
    <source>
        <dbReference type="SAM" id="MobiDB-lite"/>
    </source>
</evidence>
<comment type="caution">
    <text evidence="2">The sequence shown here is derived from an EMBL/GenBank/DDBJ whole genome shotgun (WGS) entry which is preliminary data.</text>
</comment>
<sequence length="76" mass="8698">MASFKSPPRSSMAIRKQKGRANKSIPTISAILLVRCSETIRLQNRLMTFGFSMDMAWVLLDEFSLRMGRAMDFVVR</sequence>
<evidence type="ECO:0000313" key="2">
    <source>
        <dbReference type="EMBL" id="MCS0660015.1"/>
    </source>
</evidence>
<dbReference type="Proteomes" id="UP001204621">
    <property type="component" value="Unassembled WGS sequence"/>
</dbReference>